<reference evidence="1 2" key="1">
    <citation type="submission" date="2015-07" db="EMBL/GenBank/DDBJ databases">
        <title>Whole genome sequence of Herpetosiphon geysericola DSM 7119.</title>
        <authorList>
            <person name="Hemp J."/>
            <person name="Ward L.M."/>
            <person name="Pace L.A."/>
            <person name="Fischer W.W."/>
        </authorList>
    </citation>
    <scope>NUCLEOTIDE SEQUENCE [LARGE SCALE GENOMIC DNA]</scope>
    <source>
        <strain evidence="1 2">DSM 7119</strain>
    </source>
</reference>
<organism evidence="1 2">
    <name type="scientific">Herpetosiphon geysericola</name>
    <dbReference type="NCBI Taxonomy" id="70996"/>
    <lineage>
        <taxon>Bacteria</taxon>
        <taxon>Bacillati</taxon>
        <taxon>Chloroflexota</taxon>
        <taxon>Chloroflexia</taxon>
        <taxon>Herpetosiphonales</taxon>
        <taxon>Herpetosiphonaceae</taxon>
        <taxon>Herpetosiphon</taxon>
    </lineage>
</organism>
<dbReference type="EMBL" id="LGKP01000042">
    <property type="protein sequence ID" value="KPL80012.1"/>
    <property type="molecule type" value="Genomic_DNA"/>
</dbReference>
<comment type="caution">
    <text evidence="1">The sequence shown here is derived from an EMBL/GenBank/DDBJ whole genome shotgun (WGS) entry which is preliminary data.</text>
</comment>
<accession>A0A0P6YDD6</accession>
<dbReference type="Proteomes" id="UP000050277">
    <property type="component" value="Unassembled WGS sequence"/>
</dbReference>
<evidence type="ECO:0000313" key="2">
    <source>
        <dbReference type="Proteomes" id="UP000050277"/>
    </source>
</evidence>
<gene>
    <name evidence="1" type="ORF">SE18_25870</name>
</gene>
<evidence type="ECO:0000313" key="1">
    <source>
        <dbReference type="EMBL" id="KPL80012.1"/>
    </source>
</evidence>
<protein>
    <submittedName>
        <fullName evidence="1">Uncharacterized protein</fullName>
    </submittedName>
</protein>
<name>A0A0P6YDD6_9CHLR</name>
<proteinExistence type="predicted"/>
<keyword evidence="2" id="KW-1185">Reference proteome</keyword>
<dbReference type="AlphaFoldDB" id="A0A0P6YDD6"/>
<sequence>MSFTLWLCTHPLTWAPQWVQTWRQRHIARVGEARIMPRLLAAQAQGIGINDGWVEPGTPCQEILVWFDEQIAATPRIPLDVFRMVVARCTAEEQGHQLSSDAVIVNWQGTRATWWSEGRDHVGTALGDHHDGLYVVASGAGHTWHHSPNK</sequence>